<gene>
    <name evidence="7" type="ORF">J2S15_003408</name>
</gene>
<protein>
    <submittedName>
        <fullName evidence="7">PTS system cellobiose-specific IIA component</fullName>
    </submittedName>
</protein>
<dbReference type="SUPFAM" id="SSF46973">
    <property type="entry name" value="Enzyme IIa from lactose specific PTS, IIa-lac"/>
    <property type="match status" value="1"/>
</dbReference>
<keyword evidence="4" id="KW-0598">Phosphotransferase system</keyword>
<evidence type="ECO:0000313" key="7">
    <source>
        <dbReference type="EMBL" id="MDQ0362654.1"/>
    </source>
</evidence>
<keyword evidence="3" id="KW-0808">Transferase</keyword>
<evidence type="ECO:0000313" key="8">
    <source>
        <dbReference type="Proteomes" id="UP001230220"/>
    </source>
</evidence>
<dbReference type="PROSITE" id="PS51095">
    <property type="entry name" value="PTS_EIIA_TYPE_3"/>
    <property type="match status" value="1"/>
</dbReference>
<feature type="coiled-coil region" evidence="6">
    <location>
        <begin position="27"/>
        <end position="54"/>
    </location>
</feature>
<dbReference type="InterPro" id="IPR003188">
    <property type="entry name" value="PTS_IIA_lac/cel"/>
</dbReference>
<keyword evidence="6" id="KW-0175">Coiled coil</keyword>
<evidence type="ECO:0000256" key="5">
    <source>
        <dbReference type="PROSITE-ProRule" id="PRU00418"/>
    </source>
</evidence>
<feature type="modified residue" description="Phosphohistidine; by HPr" evidence="5">
    <location>
        <position position="79"/>
    </location>
</feature>
<evidence type="ECO:0000256" key="2">
    <source>
        <dbReference type="ARBA" id="ARBA00022597"/>
    </source>
</evidence>
<dbReference type="PANTHER" id="PTHR34382">
    <property type="entry name" value="PTS SYSTEM N,N'-DIACETYLCHITOBIOSE-SPECIFIC EIIA COMPONENT"/>
    <property type="match status" value="1"/>
</dbReference>
<name>A0ABU0E6W8_9FIRM</name>
<dbReference type="RefSeq" id="WP_307410461.1">
    <property type="nucleotide sequence ID" value="NZ_JAUSUR010000007.1"/>
</dbReference>
<dbReference type="Gene3D" id="1.20.58.80">
    <property type="entry name" value="Phosphotransferase system, lactose/cellobiose-type IIA subunit"/>
    <property type="match status" value="1"/>
</dbReference>
<evidence type="ECO:0000256" key="6">
    <source>
        <dbReference type="SAM" id="Coils"/>
    </source>
</evidence>
<dbReference type="Proteomes" id="UP001230220">
    <property type="component" value="Unassembled WGS sequence"/>
</dbReference>
<organism evidence="7 8">
    <name type="scientific">Breznakia pachnodae</name>
    <dbReference type="NCBI Taxonomy" id="265178"/>
    <lineage>
        <taxon>Bacteria</taxon>
        <taxon>Bacillati</taxon>
        <taxon>Bacillota</taxon>
        <taxon>Erysipelotrichia</taxon>
        <taxon>Erysipelotrichales</taxon>
        <taxon>Erysipelotrichaceae</taxon>
        <taxon>Breznakia</taxon>
    </lineage>
</organism>
<proteinExistence type="predicted"/>
<comment type="caution">
    <text evidence="7">The sequence shown here is derived from an EMBL/GenBank/DDBJ whole genome shotgun (WGS) entry which is preliminary data.</text>
</comment>
<dbReference type="InterPro" id="IPR036542">
    <property type="entry name" value="PTS_IIA_lac/cel_sf"/>
</dbReference>
<dbReference type="EMBL" id="JAUSUR010000007">
    <property type="protein sequence ID" value="MDQ0362654.1"/>
    <property type="molecule type" value="Genomic_DNA"/>
</dbReference>
<keyword evidence="2" id="KW-0762">Sugar transport</keyword>
<keyword evidence="8" id="KW-1185">Reference proteome</keyword>
<keyword evidence="1" id="KW-0813">Transport</keyword>
<dbReference type="PANTHER" id="PTHR34382:SF7">
    <property type="entry name" value="PTS SYSTEM N,N'-DIACETYLCHITOBIOSE-SPECIFIC EIIA COMPONENT"/>
    <property type="match status" value="1"/>
</dbReference>
<sequence length="104" mass="11794">MNDEATIPFTLILHAGNSHSLSMEAVRLAKQKEFEQASAKFDEAQEELNNAHKVQTDILFSDQKNGDNNKYPIDLLMVHAQDHITMATVCLDLCREICDLYQSK</sequence>
<evidence type="ECO:0000256" key="3">
    <source>
        <dbReference type="ARBA" id="ARBA00022679"/>
    </source>
</evidence>
<dbReference type="PIRSF" id="PIRSF000699">
    <property type="entry name" value="PTS_IILac_III"/>
    <property type="match status" value="1"/>
</dbReference>
<accession>A0ABU0E6W8</accession>
<evidence type="ECO:0000256" key="4">
    <source>
        <dbReference type="ARBA" id="ARBA00022683"/>
    </source>
</evidence>
<reference evidence="7 8" key="1">
    <citation type="submission" date="2023-07" db="EMBL/GenBank/DDBJ databases">
        <title>Genomic Encyclopedia of Type Strains, Phase IV (KMG-IV): sequencing the most valuable type-strain genomes for metagenomic binning, comparative biology and taxonomic classification.</title>
        <authorList>
            <person name="Goeker M."/>
        </authorList>
    </citation>
    <scope>NUCLEOTIDE SEQUENCE [LARGE SCALE GENOMIC DNA]</scope>
    <source>
        <strain evidence="7 8">DSM 16784</strain>
    </source>
</reference>
<evidence type="ECO:0000256" key="1">
    <source>
        <dbReference type="ARBA" id="ARBA00022448"/>
    </source>
</evidence>
<dbReference type="Pfam" id="PF02255">
    <property type="entry name" value="PTS_IIA"/>
    <property type="match status" value="1"/>
</dbReference>